<evidence type="ECO:0000313" key="10">
    <source>
        <dbReference type="Proteomes" id="UP000290253"/>
    </source>
</evidence>
<dbReference type="InterPro" id="IPR022885">
    <property type="entry name" value="NDH1_su_D/H"/>
</dbReference>
<evidence type="ECO:0000256" key="5">
    <source>
        <dbReference type="ARBA" id="ARBA00023027"/>
    </source>
</evidence>
<accession>A0A4Q1SE17</accession>
<organism evidence="9 10">
    <name type="scientific">Silvibacterium dinghuense</name>
    <dbReference type="NCBI Taxonomy" id="1560006"/>
    <lineage>
        <taxon>Bacteria</taxon>
        <taxon>Pseudomonadati</taxon>
        <taxon>Acidobacteriota</taxon>
        <taxon>Terriglobia</taxon>
        <taxon>Terriglobales</taxon>
        <taxon>Acidobacteriaceae</taxon>
        <taxon>Silvibacterium</taxon>
    </lineage>
</organism>
<keyword evidence="6" id="KW-0472">Membrane</keyword>
<evidence type="ECO:0000313" key="9">
    <source>
        <dbReference type="EMBL" id="RXS95158.1"/>
    </source>
</evidence>
<evidence type="ECO:0000256" key="4">
    <source>
        <dbReference type="ARBA" id="ARBA00022967"/>
    </source>
</evidence>
<dbReference type="RefSeq" id="WP_129208326.1">
    <property type="nucleotide sequence ID" value="NZ_BMGU01000003.1"/>
</dbReference>
<comment type="similarity">
    <text evidence="2 6 7">Belongs to the complex I 49 kDa subunit family.</text>
</comment>
<dbReference type="EC" id="7.1.1.-" evidence="6"/>
<evidence type="ECO:0000256" key="1">
    <source>
        <dbReference type="ARBA" id="ARBA00002378"/>
    </source>
</evidence>
<keyword evidence="6" id="KW-0830">Ubiquinone</keyword>
<feature type="domain" description="NADH-quinone oxidoreductase subunit D" evidence="8">
    <location>
        <begin position="141"/>
        <end position="411"/>
    </location>
</feature>
<keyword evidence="5 6" id="KW-0520">NAD</keyword>
<dbReference type="InterPro" id="IPR001135">
    <property type="entry name" value="NADH_Q_OxRdtase_suD"/>
</dbReference>
<dbReference type="Pfam" id="PF00346">
    <property type="entry name" value="Complex1_49kDa"/>
    <property type="match status" value="1"/>
</dbReference>
<dbReference type="GO" id="GO:0048038">
    <property type="term" value="F:quinone binding"/>
    <property type="evidence" value="ECO:0007669"/>
    <property type="project" value="UniProtKB-KW"/>
</dbReference>
<comment type="caution">
    <text evidence="9">The sequence shown here is derived from an EMBL/GenBank/DDBJ whole genome shotgun (WGS) entry which is preliminary data.</text>
</comment>
<evidence type="ECO:0000256" key="6">
    <source>
        <dbReference type="HAMAP-Rule" id="MF_01358"/>
    </source>
</evidence>
<gene>
    <name evidence="6" type="primary">nuoD</name>
    <name evidence="9" type="ORF">ESZ00_11155</name>
</gene>
<dbReference type="EMBL" id="SDMK01000002">
    <property type="protein sequence ID" value="RXS95158.1"/>
    <property type="molecule type" value="Genomic_DNA"/>
</dbReference>
<dbReference type="InterPro" id="IPR014029">
    <property type="entry name" value="NADH_UbQ_OxRdtase_49kDa_CS"/>
</dbReference>
<dbReference type="GO" id="GO:0051287">
    <property type="term" value="F:NAD binding"/>
    <property type="evidence" value="ECO:0007669"/>
    <property type="project" value="InterPro"/>
</dbReference>
<dbReference type="AlphaFoldDB" id="A0A4Q1SE17"/>
<dbReference type="GO" id="GO:0005886">
    <property type="term" value="C:plasma membrane"/>
    <property type="evidence" value="ECO:0007669"/>
    <property type="project" value="UniProtKB-SubCell"/>
</dbReference>
<keyword evidence="3 6" id="KW-0813">Transport</keyword>
<dbReference type="PROSITE" id="PS00535">
    <property type="entry name" value="COMPLEX1_49K"/>
    <property type="match status" value="1"/>
</dbReference>
<proteinExistence type="inferred from homology"/>
<reference evidence="9 10" key="1">
    <citation type="journal article" date="2016" name="Int. J. Syst. Evol. Microbiol.">
        <title>Acidipila dinghuensis sp. nov., an acidobacterium isolated from forest soil.</title>
        <authorList>
            <person name="Jiang Y.W."/>
            <person name="Wang J."/>
            <person name="Chen M.H."/>
            <person name="Lv Y.Y."/>
            <person name="Qiu L.H."/>
        </authorList>
    </citation>
    <scope>NUCLEOTIDE SEQUENCE [LARGE SCALE GENOMIC DNA]</scope>
    <source>
        <strain evidence="9 10">DHOF10</strain>
    </source>
</reference>
<dbReference type="Gene3D" id="1.10.645.10">
    <property type="entry name" value="Cytochrome-c3 Hydrogenase, chain B"/>
    <property type="match status" value="1"/>
</dbReference>
<comment type="function">
    <text evidence="1 6">NDH-1 shuttles electrons from NADH, via FMN and iron-sulfur (Fe-S) centers, to quinones in the respiratory chain. The immediate electron acceptor for the enzyme in this species is believed to be ubiquinone. Couples the redox reaction to proton translocation (for every two electrons transferred, four hydrogen ions are translocated across the cytoplasmic membrane), and thus conserves the redox energy in a proton gradient.</text>
</comment>
<comment type="catalytic activity">
    <reaction evidence="6">
        <text>a quinone + NADH + 5 H(+)(in) = a quinol + NAD(+) + 4 H(+)(out)</text>
        <dbReference type="Rhea" id="RHEA:57888"/>
        <dbReference type="ChEBI" id="CHEBI:15378"/>
        <dbReference type="ChEBI" id="CHEBI:24646"/>
        <dbReference type="ChEBI" id="CHEBI:57540"/>
        <dbReference type="ChEBI" id="CHEBI:57945"/>
        <dbReference type="ChEBI" id="CHEBI:132124"/>
    </reaction>
</comment>
<dbReference type="GO" id="GO:0050136">
    <property type="term" value="F:NADH dehydrogenase (quinone) (non-electrogenic) activity"/>
    <property type="evidence" value="ECO:0007669"/>
    <property type="project" value="UniProtKB-UniRule"/>
</dbReference>
<comment type="subunit">
    <text evidence="6">NDH-1 is composed of 14 different subunits. Subunits NuoB, C, D, E, F, and G constitute the peripheral sector of the complex.</text>
</comment>
<keyword evidence="6" id="KW-0874">Quinone</keyword>
<keyword evidence="10" id="KW-1185">Reference proteome</keyword>
<evidence type="ECO:0000259" key="8">
    <source>
        <dbReference type="Pfam" id="PF00346"/>
    </source>
</evidence>
<evidence type="ECO:0000256" key="7">
    <source>
        <dbReference type="RuleBase" id="RU003685"/>
    </source>
</evidence>
<comment type="subcellular location">
    <subcellularLocation>
        <location evidence="6">Cell membrane</location>
        <topology evidence="6">Peripheral membrane protein</topology>
        <orientation evidence="6">Cytoplasmic side</orientation>
    </subcellularLocation>
</comment>
<dbReference type="Proteomes" id="UP000290253">
    <property type="component" value="Unassembled WGS sequence"/>
</dbReference>
<dbReference type="InterPro" id="IPR029014">
    <property type="entry name" value="NiFe-Hase_large"/>
</dbReference>
<keyword evidence="4 6" id="KW-1278">Translocase</keyword>
<evidence type="ECO:0000256" key="2">
    <source>
        <dbReference type="ARBA" id="ARBA00005769"/>
    </source>
</evidence>
<dbReference type="SUPFAM" id="SSF56762">
    <property type="entry name" value="HydB/Nqo4-like"/>
    <property type="match status" value="1"/>
</dbReference>
<dbReference type="NCBIfam" id="NF004739">
    <property type="entry name" value="PRK06075.1"/>
    <property type="match status" value="1"/>
</dbReference>
<dbReference type="NCBIfam" id="TIGR01962">
    <property type="entry name" value="NuoD"/>
    <property type="match status" value="1"/>
</dbReference>
<name>A0A4Q1SE17_9BACT</name>
<dbReference type="HAMAP" id="MF_01358">
    <property type="entry name" value="NDH1_NuoD"/>
    <property type="match status" value="1"/>
</dbReference>
<dbReference type="PANTHER" id="PTHR11993:SF10">
    <property type="entry name" value="NADH DEHYDROGENASE [UBIQUINONE] IRON-SULFUR PROTEIN 2, MITOCHONDRIAL"/>
    <property type="match status" value="1"/>
</dbReference>
<dbReference type="OrthoDB" id="9801496at2"/>
<keyword evidence="6" id="KW-1003">Cell membrane</keyword>
<evidence type="ECO:0000256" key="3">
    <source>
        <dbReference type="ARBA" id="ARBA00022448"/>
    </source>
</evidence>
<sequence length="411" mass="46428">MPADLSEFVPTSALIKPRPEEGSKDRTLVLNMGPQHPSTHGVLRLVIEIDGETVLNVVPDIGYLHTGIEKTCEAKFYQQVVPMTDRIDYLSPMTNNLCYCLAVEKLLQLEIPDRAQWIRVLFNELTRLNSHLVWLGTHAMDIGALTVFLYCFREREQILRIFEAVAGQRMMTSYFRVGGLSLEPPLDLLGRIRDFLKTMPEKIDEYQNLLTGNPIWVSRLKNVGHLSAEDAIALGVTGPPLRASGVDWDLRRDMPYSSYEKFQFKVPISHDCDVWARYVIRLEEMRESVKICMQALDGMPEGDIRAHAPKIVLPDREKMKTEMESLIHHFKIVTEGFAVPAGQVYQAVESPRGEMGYFVVSDGTAKPYRVHMRNPSFATLQALQTMCAGRLIADVVAVIGSIDIVLGEIDR</sequence>
<dbReference type="PANTHER" id="PTHR11993">
    <property type="entry name" value="NADH-UBIQUINONE OXIDOREDUCTASE 49 KDA SUBUNIT"/>
    <property type="match status" value="1"/>
</dbReference>
<keyword evidence="9" id="KW-0560">Oxidoreductase</keyword>
<protein>
    <recommendedName>
        <fullName evidence="6">NADH-quinone oxidoreductase subunit D</fullName>
        <ecNumber evidence="6">7.1.1.-</ecNumber>
    </recommendedName>
    <alternativeName>
        <fullName evidence="6">NADH dehydrogenase I subunit D</fullName>
    </alternativeName>
    <alternativeName>
        <fullName evidence="6">NDH-1 subunit D</fullName>
    </alternativeName>
</protein>